<evidence type="ECO:0000313" key="2">
    <source>
        <dbReference type="EMBL" id="JAD80955.1"/>
    </source>
</evidence>
<reference evidence="2" key="1">
    <citation type="submission" date="2014-09" db="EMBL/GenBank/DDBJ databases">
        <authorList>
            <person name="Magalhaes I.L.F."/>
            <person name="Oliveira U."/>
            <person name="Santos F.R."/>
            <person name="Vidigal T.H.D.A."/>
            <person name="Brescovit A.D."/>
            <person name="Santos A.J."/>
        </authorList>
    </citation>
    <scope>NUCLEOTIDE SEQUENCE</scope>
    <source>
        <tissue evidence="2">Shoot tissue taken approximately 20 cm above the soil surface</tissue>
    </source>
</reference>
<feature type="region of interest" description="Disordered" evidence="1">
    <location>
        <begin position="87"/>
        <end position="107"/>
    </location>
</feature>
<dbReference type="EMBL" id="GBRH01216940">
    <property type="protein sequence ID" value="JAD80955.1"/>
    <property type="molecule type" value="Transcribed_RNA"/>
</dbReference>
<accession>A0A0A9D5M3</accession>
<name>A0A0A9D5M3_ARUDO</name>
<proteinExistence type="predicted"/>
<sequence length="153" mass="15200">MSAGVAGVPTPILVKYSPLPCASPDTTGAATPPRVPLTAARPAAAFEIRAALRLSRFSRCASSSAAVAFTANASRCTTWKRTADAAAAPSSSEAARLPPKASSSAPAPAAGAVYAWGERGVATKLWYSTTGSASAALEAASRSSSAARGAMTS</sequence>
<dbReference type="AlphaFoldDB" id="A0A0A9D5M3"/>
<evidence type="ECO:0000256" key="1">
    <source>
        <dbReference type="SAM" id="MobiDB-lite"/>
    </source>
</evidence>
<reference evidence="2" key="2">
    <citation type="journal article" date="2015" name="Data Brief">
        <title>Shoot transcriptome of the giant reed, Arundo donax.</title>
        <authorList>
            <person name="Barrero R.A."/>
            <person name="Guerrero F.D."/>
            <person name="Moolhuijzen P."/>
            <person name="Goolsby J.A."/>
            <person name="Tidwell J."/>
            <person name="Bellgard S.E."/>
            <person name="Bellgard M.I."/>
        </authorList>
    </citation>
    <scope>NUCLEOTIDE SEQUENCE</scope>
    <source>
        <tissue evidence="2">Shoot tissue taken approximately 20 cm above the soil surface</tissue>
    </source>
</reference>
<protein>
    <submittedName>
        <fullName evidence="2">Uncharacterized protein</fullName>
    </submittedName>
</protein>
<organism evidence="2">
    <name type="scientific">Arundo donax</name>
    <name type="common">Giant reed</name>
    <name type="synonym">Donax arundinaceus</name>
    <dbReference type="NCBI Taxonomy" id="35708"/>
    <lineage>
        <taxon>Eukaryota</taxon>
        <taxon>Viridiplantae</taxon>
        <taxon>Streptophyta</taxon>
        <taxon>Embryophyta</taxon>
        <taxon>Tracheophyta</taxon>
        <taxon>Spermatophyta</taxon>
        <taxon>Magnoliopsida</taxon>
        <taxon>Liliopsida</taxon>
        <taxon>Poales</taxon>
        <taxon>Poaceae</taxon>
        <taxon>PACMAD clade</taxon>
        <taxon>Arundinoideae</taxon>
        <taxon>Arundineae</taxon>
        <taxon>Arundo</taxon>
    </lineage>
</organism>